<name>A0A5C5VXD6_9BACT</name>
<dbReference type="CDD" id="cd07246">
    <property type="entry name" value="VOC_like"/>
    <property type="match status" value="1"/>
</dbReference>
<evidence type="ECO:0000259" key="1">
    <source>
        <dbReference type="PROSITE" id="PS51819"/>
    </source>
</evidence>
<dbReference type="Pfam" id="PF00903">
    <property type="entry name" value="Glyoxalase"/>
    <property type="match status" value="1"/>
</dbReference>
<dbReference type="PROSITE" id="PS51819">
    <property type="entry name" value="VOC"/>
    <property type="match status" value="1"/>
</dbReference>
<dbReference type="InterPro" id="IPR004360">
    <property type="entry name" value="Glyas_Fos-R_dOase_dom"/>
</dbReference>
<sequence>MADSKRSDHRSLTPYLIVADGDAAIQRYAAAFGAQVIMRLRGAAGQIAHAELRLGEAALMLAQATPDMKVAVTPTDHWPTVSLMLSVDDCDAAYARAMAAGLTTEQPPTDWFYGERSAKLRDPDGHRWSLTCTTEALTEAEIQQRLNALSSEAAESE</sequence>
<organism evidence="2 3">
    <name type="scientific">Botrimarina hoheduenensis</name>
    <dbReference type="NCBI Taxonomy" id="2528000"/>
    <lineage>
        <taxon>Bacteria</taxon>
        <taxon>Pseudomonadati</taxon>
        <taxon>Planctomycetota</taxon>
        <taxon>Planctomycetia</taxon>
        <taxon>Pirellulales</taxon>
        <taxon>Lacipirellulaceae</taxon>
        <taxon>Botrimarina</taxon>
    </lineage>
</organism>
<dbReference type="InterPro" id="IPR029068">
    <property type="entry name" value="Glyas_Bleomycin-R_OHBP_Dase"/>
</dbReference>
<keyword evidence="3" id="KW-1185">Reference proteome</keyword>
<protein>
    <submittedName>
        <fullName evidence="2">Glyoxalase-like domain protein</fullName>
    </submittedName>
</protein>
<comment type="caution">
    <text evidence="2">The sequence shown here is derived from an EMBL/GenBank/DDBJ whole genome shotgun (WGS) entry which is preliminary data.</text>
</comment>
<dbReference type="OrthoDB" id="9795306at2"/>
<reference evidence="2 3" key="1">
    <citation type="submission" date="2019-02" db="EMBL/GenBank/DDBJ databases">
        <title>Deep-cultivation of Planctomycetes and their phenomic and genomic characterization uncovers novel biology.</title>
        <authorList>
            <person name="Wiegand S."/>
            <person name="Jogler M."/>
            <person name="Boedeker C."/>
            <person name="Pinto D."/>
            <person name="Vollmers J."/>
            <person name="Rivas-Marin E."/>
            <person name="Kohn T."/>
            <person name="Peeters S.H."/>
            <person name="Heuer A."/>
            <person name="Rast P."/>
            <person name="Oberbeckmann S."/>
            <person name="Bunk B."/>
            <person name="Jeske O."/>
            <person name="Meyerdierks A."/>
            <person name="Storesund J.E."/>
            <person name="Kallscheuer N."/>
            <person name="Luecker S."/>
            <person name="Lage O.M."/>
            <person name="Pohl T."/>
            <person name="Merkel B.J."/>
            <person name="Hornburger P."/>
            <person name="Mueller R.-W."/>
            <person name="Bruemmer F."/>
            <person name="Labrenz M."/>
            <person name="Spormann A.M."/>
            <person name="Op Den Camp H."/>
            <person name="Overmann J."/>
            <person name="Amann R."/>
            <person name="Jetten M.S.M."/>
            <person name="Mascher T."/>
            <person name="Medema M.H."/>
            <person name="Devos D.P."/>
            <person name="Kaster A.-K."/>
            <person name="Ovreas L."/>
            <person name="Rohde M."/>
            <person name="Galperin M.Y."/>
            <person name="Jogler C."/>
        </authorList>
    </citation>
    <scope>NUCLEOTIDE SEQUENCE [LARGE SCALE GENOMIC DNA]</scope>
    <source>
        <strain evidence="2 3">Pla111</strain>
    </source>
</reference>
<dbReference type="RefSeq" id="WP_146574271.1">
    <property type="nucleotide sequence ID" value="NZ_SJPH01000004.1"/>
</dbReference>
<dbReference type="Proteomes" id="UP000318995">
    <property type="component" value="Unassembled WGS sequence"/>
</dbReference>
<dbReference type="PANTHER" id="PTHR34109">
    <property type="entry name" value="BNAUNNG04460D PROTEIN-RELATED"/>
    <property type="match status" value="1"/>
</dbReference>
<gene>
    <name evidence="2" type="ORF">Pla111_22260</name>
</gene>
<dbReference type="Gene3D" id="3.30.720.110">
    <property type="match status" value="1"/>
</dbReference>
<dbReference type="AlphaFoldDB" id="A0A5C5VXD6"/>
<accession>A0A5C5VXD6</accession>
<dbReference type="Gene3D" id="3.30.720.120">
    <property type="match status" value="1"/>
</dbReference>
<dbReference type="PANTHER" id="PTHR34109:SF1">
    <property type="entry name" value="VOC DOMAIN-CONTAINING PROTEIN"/>
    <property type="match status" value="1"/>
</dbReference>
<evidence type="ECO:0000313" key="3">
    <source>
        <dbReference type="Proteomes" id="UP000318995"/>
    </source>
</evidence>
<proteinExistence type="predicted"/>
<feature type="domain" description="VOC" evidence="1">
    <location>
        <begin position="6"/>
        <end position="133"/>
    </location>
</feature>
<dbReference type="SUPFAM" id="SSF54593">
    <property type="entry name" value="Glyoxalase/Bleomycin resistance protein/Dihydroxybiphenyl dioxygenase"/>
    <property type="match status" value="1"/>
</dbReference>
<evidence type="ECO:0000313" key="2">
    <source>
        <dbReference type="EMBL" id="TWT43276.1"/>
    </source>
</evidence>
<dbReference type="InterPro" id="IPR037523">
    <property type="entry name" value="VOC_core"/>
</dbReference>
<dbReference type="EMBL" id="SJPH01000004">
    <property type="protein sequence ID" value="TWT43276.1"/>
    <property type="molecule type" value="Genomic_DNA"/>
</dbReference>